<reference evidence="2" key="1">
    <citation type="submission" date="2016-10" db="EMBL/GenBank/DDBJ databases">
        <authorList>
            <person name="Varghese N."/>
            <person name="Submissions S."/>
        </authorList>
    </citation>
    <scope>NUCLEOTIDE SEQUENCE [LARGE SCALE GENOMIC DNA]</scope>
    <source>
        <strain evidence="2">DSM 7165</strain>
    </source>
</reference>
<sequence>MLHLRPQVLVLVALSTAQVGCALSPSEQATYRDRDLDYQTAVRVEPIPLPAGLSERDAYQLPKPPAQLALNSTSEFKVPRPRALALGTTSSTQVAQDAQGPYLEIAWPPAQAWAWLQAYTQQQAWPILQAAPRQGRLDLGEGYSLQVQPSTKLDHSRVRWLHQGQVSTSTQVLETLAQYIQQQETMPSSASLLAQSLNRELQAQEIASLSGEVNLIQAASKDWQLVFKDFAPSQAWDRLDQVLAANFQQTEQQVTDKNRSQAWFQLYYVAQQAREFSIKNWLQGQFGTDDRGQAYWLSLQPSKAQGALQAQVYTDAQGQHLAPNEIQAEILTLLYQALR</sequence>
<accession>A0A1H6TZQ5</accession>
<dbReference type="OrthoDB" id="6199301at2"/>
<dbReference type="Proteomes" id="UP000242999">
    <property type="component" value="Unassembled WGS sequence"/>
</dbReference>
<dbReference type="InterPro" id="IPR042268">
    <property type="entry name" value="BamC_C"/>
</dbReference>
<dbReference type="STRING" id="64971.SAMN05421831_11126"/>
<gene>
    <name evidence="1" type="ORF">SAMN05421831_11126</name>
</gene>
<organism evidence="1 2">
    <name type="scientific">Allopseudospirillum japonicum</name>
    <dbReference type="NCBI Taxonomy" id="64971"/>
    <lineage>
        <taxon>Bacteria</taxon>
        <taxon>Pseudomonadati</taxon>
        <taxon>Pseudomonadota</taxon>
        <taxon>Gammaproteobacteria</taxon>
        <taxon>Oceanospirillales</taxon>
        <taxon>Oceanospirillaceae</taxon>
        <taxon>Allopseudospirillum</taxon>
    </lineage>
</organism>
<dbReference type="RefSeq" id="WP_093311352.1">
    <property type="nucleotide sequence ID" value="NZ_FNYH01000011.1"/>
</dbReference>
<keyword evidence="2" id="KW-1185">Reference proteome</keyword>
<protein>
    <recommendedName>
        <fullName evidence="3">Outer membrane protein assembly factor BamC</fullName>
    </recommendedName>
</protein>
<name>A0A1H6TZQ5_9GAMM</name>
<dbReference type="AlphaFoldDB" id="A0A1H6TZQ5"/>
<dbReference type="EMBL" id="FNYH01000011">
    <property type="protein sequence ID" value="SEI81675.1"/>
    <property type="molecule type" value="Genomic_DNA"/>
</dbReference>
<evidence type="ECO:0008006" key="3">
    <source>
        <dbReference type="Google" id="ProtNLM"/>
    </source>
</evidence>
<evidence type="ECO:0000313" key="2">
    <source>
        <dbReference type="Proteomes" id="UP000242999"/>
    </source>
</evidence>
<evidence type="ECO:0000313" key="1">
    <source>
        <dbReference type="EMBL" id="SEI81675.1"/>
    </source>
</evidence>
<dbReference type="Gene3D" id="3.30.310.170">
    <property type="entry name" value="Outer membrane protein assembly factor BamC"/>
    <property type="match status" value="1"/>
</dbReference>
<proteinExistence type="predicted"/>